<dbReference type="PANTHER" id="PTHR45817">
    <property type="entry name" value="LYSYL OXIDASE-LIKE-RELATED"/>
    <property type="match status" value="1"/>
</dbReference>
<dbReference type="InterPro" id="IPR050912">
    <property type="entry name" value="LOX-like_protein"/>
</dbReference>
<organism evidence="1 2">
    <name type="scientific">Paragonimus westermani</name>
    <dbReference type="NCBI Taxonomy" id="34504"/>
    <lineage>
        <taxon>Eukaryota</taxon>
        <taxon>Metazoa</taxon>
        <taxon>Spiralia</taxon>
        <taxon>Lophotrochozoa</taxon>
        <taxon>Platyhelminthes</taxon>
        <taxon>Trematoda</taxon>
        <taxon>Digenea</taxon>
        <taxon>Plagiorchiida</taxon>
        <taxon>Troglotremata</taxon>
        <taxon>Troglotrematidae</taxon>
        <taxon>Paragonimus</taxon>
    </lineage>
</organism>
<dbReference type="PRINTS" id="PR00074">
    <property type="entry name" value="LYSYLOXIDASE"/>
</dbReference>
<dbReference type="PANTHER" id="PTHR45817:SF4">
    <property type="entry name" value="LYSYL OXIDASE-LIKE-RELATED"/>
    <property type="match status" value="1"/>
</dbReference>
<dbReference type="GO" id="GO:0005615">
    <property type="term" value="C:extracellular space"/>
    <property type="evidence" value="ECO:0007669"/>
    <property type="project" value="TreeGrafter"/>
</dbReference>
<dbReference type="GO" id="GO:0004720">
    <property type="term" value="F:protein-lysine 6-oxidase activity"/>
    <property type="evidence" value="ECO:0007669"/>
    <property type="project" value="TreeGrafter"/>
</dbReference>
<sequence length="176" mass="20137">MFTWGLWDLLRIAIVILSGNILLSRSATRPAPTLYTFTFVFRHYHSMKVFSYYKVINSDNQVLAVGLKASFCLEDNVCKPGFRPHFRCSTTLSTKGDQGISPGCQDNYFHDYDCQWLDITDLPAGRYTFILILNPDFLVPEISYANNAAVCELMVGREHHIGSLHKCRLTHPYDLH</sequence>
<evidence type="ECO:0000313" key="2">
    <source>
        <dbReference type="Proteomes" id="UP000324629"/>
    </source>
</evidence>
<dbReference type="AlphaFoldDB" id="A0A5J4N6B3"/>
<gene>
    <name evidence="1" type="ORF">DEA37_0008971</name>
</gene>
<accession>A0A5J4N6B3</accession>
<name>A0A5J4N6B3_9TREM</name>
<dbReference type="GO" id="GO:0005507">
    <property type="term" value="F:copper ion binding"/>
    <property type="evidence" value="ECO:0007669"/>
    <property type="project" value="InterPro"/>
</dbReference>
<reference evidence="1 2" key="1">
    <citation type="journal article" date="2019" name="Gigascience">
        <title>Whole-genome sequence of the oriental lung fluke Paragonimus westermani.</title>
        <authorList>
            <person name="Oey H."/>
            <person name="Zakrzewski M."/>
            <person name="Narain K."/>
            <person name="Devi K.R."/>
            <person name="Agatsuma T."/>
            <person name="Nawaratna S."/>
            <person name="Gobert G.N."/>
            <person name="Jones M.K."/>
            <person name="Ragan M.A."/>
            <person name="McManus D.P."/>
            <person name="Krause L."/>
        </authorList>
    </citation>
    <scope>NUCLEOTIDE SEQUENCE [LARGE SCALE GENOMIC DNA]</scope>
    <source>
        <strain evidence="1 2">IND2009</strain>
    </source>
</reference>
<keyword evidence="2" id="KW-1185">Reference proteome</keyword>
<comment type="caution">
    <text evidence="1">The sequence shown here is derived from an EMBL/GenBank/DDBJ whole genome shotgun (WGS) entry which is preliminary data.</text>
</comment>
<protein>
    <submittedName>
        <fullName evidence="1">Lysyl oxidase-like protein 2/3/4</fullName>
    </submittedName>
</protein>
<evidence type="ECO:0000313" key="1">
    <source>
        <dbReference type="EMBL" id="KAA3670839.1"/>
    </source>
</evidence>
<dbReference type="EMBL" id="QNGE01008132">
    <property type="protein sequence ID" value="KAA3670839.1"/>
    <property type="molecule type" value="Genomic_DNA"/>
</dbReference>
<dbReference type="InterPro" id="IPR001695">
    <property type="entry name" value="Lysyl_oxidase"/>
</dbReference>
<proteinExistence type="predicted"/>
<dbReference type="Pfam" id="PF01186">
    <property type="entry name" value="Lysyl_oxidase"/>
    <property type="match status" value="1"/>
</dbReference>
<dbReference type="Proteomes" id="UP000324629">
    <property type="component" value="Unassembled WGS sequence"/>
</dbReference>
<feature type="non-terminal residue" evidence="1">
    <location>
        <position position="176"/>
    </location>
</feature>